<proteinExistence type="predicted"/>
<evidence type="ECO:0000313" key="2">
    <source>
        <dbReference type="Proteomes" id="UP000234681"/>
    </source>
</evidence>
<dbReference type="AlphaFoldDB" id="A6J1L4"/>
<gene>
    <name evidence="1" type="ORF">rCG_21261</name>
</gene>
<protein>
    <submittedName>
        <fullName evidence="1">RCG21261</fullName>
    </submittedName>
</protein>
<sequence>MTLLPVGSHTRNVLGATMLLLPRSIQTIGF</sequence>
<reference evidence="1 2" key="1">
    <citation type="submission" date="2005-07" db="EMBL/GenBank/DDBJ databases">
        <authorList>
            <person name="Mural R.J."/>
            <person name="Li P.W."/>
            <person name="Adams M.D."/>
            <person name="Amanatides P.G."/>
            <person name="Baden-Tillson H."/>
            <person name="Barnstead M."/>
            <person name="Chin S.H."/>
            <person name="Dew I."/>
            <person name="Evans C.A."/>
            <person name="Ferriera S."/>
            <person name="Flanigan M."/>
            <person name="Fosler C."/>
            <person name="Glodek A."/>
            <person name="Gu Z."/>
            <person name="Holt R.A."/>
            <person name="Jennings D."/>
            <person name="Kraft C.L."/>
            <person name="Lu F."/>
            <person name="Nguyen T."/>
            <person name="Nusskern D.R."/>
            <person name="Pfannkoch C.M."/>
            <person name="Sitter C."/>
            <person name="Sutton G.G."/>
            <person name="Venter J.C."/>
            <person name="Wang Z."/>
            <person name="Woodage T."/>
            <person name="Zheng X.H."/>
            <person name="Zhong F."/>
        </authorList>
    </citation>
    <scope>NUCLEOTIDE SEQUENCE [LARGE SCALE GENOMIC DNA]</scope>
    <source>
        <strain>BN</strain>
        <strain evidence="2">Sprague-Dawley</strain>
    </source>
</reference>
<organism evidence="1 2">
    <name type="scientific">Rattus norvegicus</name>
    <name type="common">Rat</name>
    <dbReference type="NCBI Taxonomy" id="10116"/>
    <lineage>
        <taxon>Eukaryota</taxon>
        <taxon>Metazoa</taxon>
        <taxon>Chordata</taxon>
        <taxon>Craniata</taxon>
        <taxon>Vertebrata</taxon>
        <taxon>Euteleostomi</taxon>
        <taxon>Mammalia</taxon>
        <taxon>Eutheria</taxon>
        <taxon>Euarchontoglires</taxon>
        <taxon>Glires</taxon>
        <taxon>Rodentia</taxon>
        <taxon>Myomorpha</taxon>
        <taxon>Muroidea</taxon>
        <taxon>Muridae</taxon>
        <taxon>Murinae</taxon>
        <taxon>Rattus</taxon>
    </lineage>
</organism>
<evidence type="ECO:0000313" key="1">
    <source>
        <dbReference type="EMBL" id="EDM13803.1"/>
    </source>
</evidence>
<dbReference type="EMBL" id="CH473973">
    <property type="protein sequence ID" value="EDM13803.1"/>
    <property type="molecule type" value="Genomic_DNA"/>
</dbReference>
<accession>A6J1L4</accession>
<dbReference type="Proteomes" id="UP000234681">
    <property type="component" value="Chromosome 12"/>
</dbReference>
<name>A6J1L4_RAT</name>